<feature type="domain" description="Cupin type-2" evidence="1">
    <location>
        <begin position="29"/>
        <end position="93"/>
    </location>
</feature>
<organism evidence="2 3">
    <name type="scientific">Paenibacillus abyssi</name>
    <dbReference type="NCBI Taxonomy" id="1340531"/>
    <lineage>
        <taxon>Bacteria</taxon>
        <taxon>Bacillati</taxon>
        <taxon>Bacillota</taxon>
        <taxon>Bacilli</taxon>
        <taxon>Bacillales</taxon>
        <taxon>Paenibacillaceae</taxon>
        <taxon>Paenibacillus</taxon>
    </lineage>
</organism>
<dbReference type="AlphaFoldDB" id="A0A917G0E1"/>
<dbReference type="InterPro" id="IPR011051">
    <property type="entry name" value="RmlC_Cupin_sf"/>
</dbReference>
<dbReference type="Gene3D" id="2.60.120.10">
    <property type="entry name" value="Jelly Rolls"/>
    <property type="match status" value="1"/>
</dbReference>
<name>A0A917G0E1_9BACL</name>
<protein>
    <submittedName>
        <fullName evidence="2">Cupin</fullName>
    </submittedName>
</protein>
<dbReference type="InterPro" id="IPR013096">
    <property type="entry name" value="Cupin_2"/>
</dbReference>
<dbReference type="InterPro" id="IPR014710">
    <property type="entry name" value="RmlC-like_jellyroll"/>
</dbReference>
<evidence type="ECO:0000313" key="3">
    <source>
        <dbReference type="Proteomes" id="UP000644756"/>
    </source>
</evidence>
<dbReference type="RefSeq" id="WP_229725439.1">
    <property type="nucleotide sequence ID" value="NZ_BMGR01000013.1"/>
</dbReference>
<dbReference type="EMBL" id="BMGR01000013">
    <property type="protein sequence ID" value="GGG16512.1"/>
    <property type="molecule type" value="Genomic_DNA"/>
</dbReference>
<dbReference type="CDD" id="cd02238">
    <property type="entry name" value="cupin_KdgF"/>
    <property type="match status" value="1"/>
</dbReference>
<dbReference type="SUPFAM" id="SSF51182">
    <property type="entry name" value="RmlC-like cupins"/>
    <property type="match status" value="1"/>
</dbReference>
<proteinExistence type="predicted"/>
<dbReference type="PIRSF" id="PIRSF029883">
    <property type="entry name" value="KdgF"/>
    <property type="match status" value="1"/>
</dbReference>
<keyword evidence="3" id="KW-1185">Reference proteome</keyword>
<reference evidence="2" key="1">
    <citation type="journal article" date="2014" name="Int. J. Syst. Evol. Microbiol.">
        <title>Complete genome sequence of Corynebacterium casei LMG S-19264T (=DSM 44701T), isolated from a smear-ripened cheese.</title>
        <authorList>
            <consortium name="US DOE Joint Genome Institute (JGI-PGF)"/>
            <person name="Walter F."/>
            <person name="Albersmeier A."/>
            <person name="Kalinowski J."/>
            <person name="Ruckert C."/>
        </authorList>
    </citation>
    <scope>NUCLEOTIDE SEQUENCE</scope>
    <source>
        <strain evidence="2">CGMCC 1.12987</strain>
    </source>
</reference>
<accession>A0A917G0E1</accession>
<dbReference type="InterPro" id="IPR052535">
    <property type="entry name" value="Bacilysin_H2HPP_isomerase"/>
</dbReference>
<evidence type="ECO:0000259" key="1">
    <source>
        <dbReference type="Pfam" id="PF07883"/>
    </source>
</evidence>
<gene>
    <name evidence="2" type="ORF">GCM10010916_36730</name>
</gene>
<dbReference type="PANTHER" id="PTHR40112:SF1">
    <property type="entry name" value="H2HPP ISOMERASE"/>
    <property type="match status" value="1"/>
</dbReference>
<dbReference type="InterPro" id="IPR025499">
    <property type="entry name" value="KdgF"/>
</dbReference>
<reference evidence="2" key="2">
    <citation type="submission" date="2020-09" db="EMBL/GenBank/DDBJ databases">
        <authorList>
            <person name="Sun Q."/>
            <person name="Zhou Y."/>
        </authorList>
    </citation>
    <scope>NUCLEOTIDE SEQUENCE</scope>
    <source>
        <strain evidence="2">CGMCC 1.12987</strain>
    </source>
</reference>
<dbReference type="Proteomes" id="UP000644756">
    <property type="component" value="Unassembled WGS sequence"/>
</dbReference>
<sequence>MKKIGEWEAAEPGVKRKIFEPGDHLMMMEVHFEKGAEGYRHRHPHEQFSYCMQGRLEFYIGDSVTILQQGETICVPGGAEHGVKALEPSVLLDTFTPLRLDLLSE</sequence>
<evidence type="ECO:0000313" key="2">
    <source>
        <dbReference type="EMBL" id="GGG16512.1"/>
    </source>
</evidence>
<dbReference type="PANTHER" id="PTHR40112">
    <property type="entry name" value="H2HPP ISOMERASE"/>
    <property type="match status" value="1"/>
</dbReference>
<comment type="caution">
    <text evidence="2">The sequence shown here is derived from an EMBL/GenBank/DDBJ whole genome shotgun (WGS) entry which is preliminary data.</text>
</comment>
<dbReference type="Pfam" id="PF07883">
    <property type="entry name" value="Cupin_2"/>
    <property type="match status" value="1"/>
</dbReference>